<dbReference type="AlphaFoldDB" id="A0A238ZIG6"/>
<keyword evidence="1" id="KW-0808">Transferase</keyword>
<accession>A0A238ZIG6</accession>
<dbReference type="GO" id="GO:0032259">
    <property type="term" value="P:methylation"/>
    <property type="evidence" value="ECO:0007669"/>
    <property type="project" value="UniProtKB-KW"/>
</dbReference>
<dbReference type="EMBL" id="FZNX01000007">
    <property type="protein sequence ID" value="SNR82952.1"/>
    <property type="molecule type" value="Genomic_DNA"/>
</dbReference>
<organism evidence="1 2">
    <name type="scientific">Lutibacter flavus</name>
    <dbReference type="NCBI Taxonomy" id="691689"/>
    <lineage>
        <taxon>Bacteria</taxon>
        <taxon>Pseudomonadati</taxon>
        <taxon>Bacteroidota</taxon>
        <taxon>Flavobacteriia</taxon>
        <taxon>Flavobacteriales</taxon>
        <taxon>Flavobacteriaceae</taxon>
        <taxon>Lutibacter</taxon>
    </lineage>
</organism>
<dbReference type="Proteomes" id="UP000198412">
    <property type="component" value="Unassembled WGS sequence"/>
</dbReference>
<dbReference type="RefSeq" id="WP_089379585.1">
    <property type="nucleotide sequence ID" value="NZ_FZNX01000007.1"/>
</dbReference>
<dbReference type="Gene3D" id="3.40.50.150">
    <property type="entry name" value="Vaccinia Virus protein VP39"/>
    <property type="match status" value="1"/>
</dbReference>
<evidence type="ECO:0000313" key="2">
    <source>
        <dbReference type="Proteomes" id="UP000198412"/>
    </source>
</evidence>
<evidence type="ECO:0000313" key="1">
    <source>
        <dbReference type="EMBL" id="SNR82952.1"/>
    </source>
</evidence>
<dbReference type="InterPro" id="IPR029063">
    <property type="entry name" value="SAM-dependent_MTases_sf"/>
</dbReference>
<protein>
    <submittedName>
        <fullName evidence="1">Methyltransferase domain-containing protein</fullName>
    </submittedName>
</protein>
<keyword evidence="2" id="KW-1185">Reference proteome</keyword>
<dbReference type="SUPFAM" id="SSF53335">
    <property type="entry name" value="S-adenosyl-L-methionine-dependent methyltransferases"/>
    <property type="match status" value="1"/>
</dbReference>
<name>A0A238ZIG6_9FLAO</name>
<dbReference type="OrthoDB" id="1097916at2"/>
<proteinExistence type="predicted"/>
<dbReference type="GO" id="GO:0008168">
    <property type="term" value="F:methyltransferase activity"/>
    <property type="evidence" value="ECO:0007669"/>
    <property type="project" value="UniProtKB-KW"/>
</dbReference>
<dbReference type="Pfam" id="PF13489">
    <property type="entry name" value="Methyltransf_23"/>
    <property type="match status" value="1"/>
</dbReference>
<reference evidence="2" key="1">
    <citation type="submission" date="2017-06" db="EMBL/GenBank/DDBJ databases">
        <authorList>
            <person name="Varghese N."/>
            <person name="Submissions S."/>
        </authorList>
    </citation>
    <scope>NUCLEOTIDE SEQUENCE [LARGE SCALE GENOMIC DNA]</scope>
    <source>
        <strain evidence="2">DSM 27993</strain>
    </source>
</reference>
<gene>
    <name evidence="1" type="ORF">SAMN04488111_3327</name>
</gene>
<keyword evidence="1" id="KW-0489">Methyltransferase</keyword>
<sequence>MNKSLNNLVNASIENLAIKIKSIDLNTLNISEYNKNYLQKYINNYTFYMALYKQLLIKSINKLKRPISESVFIDYGGGCGMLSYLASEIGFKKIVYNDIYDVSLKDVQIISNALKTKIDYFILGDVEVFVSEINKLEIQPDLICSFDVLEHIYDLENWFRNISKITTNYSLLFMTSANSKNPFVVNRLKKLHIKAEYKGSSKTAGWKNRDLNSSFLAARKKIIKDNFPFLKNSEIELLSNKTRGLQINDIINVAKHFIEFKEIKYKINHPTNTCDPYTGNWTENLIDLEYLKKMIETIGLKVTFTNSLFSYSNNKVLNIPKNILNFIIKILGTKNLMFSPTYTLEVEKN</sequence>